<accession>A0A409YLX3</accession>
<organism evidence="1 2">
    <name type="scientific">Gymnopilus dilepis</name>
    <dbReference type="NCBI Taxonomy" id="231916"/>
    <lineage>
        <taxon>Eukaryota</taxon>
        <taxon>Fungi</taxon>
        <taxon>Dikarya</taxon>
        <taxon>Basidiomycota</taxon>
        <taxon>Agaricomycotina</taxon>
        <taxon>Agaricomycetes</taxon>
        <taxon>Agaricomycetidae</taxon>
        <taxon>Agaricales</taxon>
        <taxon>Agaricineae</taxon>
        <taxon>Hymenogastraceae</taxon>
        <taxon>Gymnopilus</taxon>
    </lineage>
</organism>
<dbReference type="Proteomes" id="UP000284706">
    <property type="component" value="Unassembled WGS sequence"/>
</dbReference>
<reference evidence="1 2" key="1">
    <citation type="journal article" date="2018" name="Evol. Lett.">
        <title>Horizontal gene cluster transfer increased hallucinogenic mushroom diversity.</title>
        <authorList>
            <person name="Reynolds H.T."/>
            <person name="Vijayakumar V."/>
            <person name="Gluck-Thaler E."/>
            <person name="Korotkin H.B."/>
            <person name="Matheny P.B."/>
            <person name="Slot J.C."/>
        </authorList>
    </citation>
    <scope>NUCLEOTIDE SEQUENCE [LARGE SCALE GENOMIC DNA]</scope>
    <source>
        <strain evidence="1 2">SRW20</strain>
    </source>
</reference>
<dbReference type="AlphaFoldDB" id="A0A409YLX3"/>
<keyword evidence="2" id="KW-1185">Reference proteome</keyword>
<name>A0A409YLX3_9AGAR</name>
<evidence type="ECO:0000313" key="1">
    <source>
        <dbReference type="EMBL" id="PPR04028.1"/>
    </source>
</evidence>
<sequence length="84" mass="8953">MFAFCSFSSVVVSPTAEPTLADLALRTHESRSSASCSATTIIGASNTTRVIVFVECPLNGKLEEKVAISLRVSHRSHDTINKAS</sequence>
<evidence type="ECO:0000313" key="2">
    <source>
        <dbReference type="Proteomes" id="UP000284706"/>
    </source>
</evidence>
<protein>
    <submittedName>
        <fullName evidence="1">Uncharacterized protein</fullName>
    </submittedName>
</protein>
<gene>
    <name evidence="1" type="ORF">CVT26_001449</name>
</gene>
<dbReference type="EMBL" id="NHYE01000676">
    <property type="protein sequence ID" value="PPR04028.1"/>
    <property type="molecule type" value="Genomic_DNA"/>
</dbReference>
<comment type="caution">
    <text evidence="1">The sequence shown here is derived from an EMBL/GenBank/DDBJ whole genome shotgun (WGS) entry which is preliminary data.</text>
</comment>
<proteinExistence type="predicted"/>
<dbReference type="InParanoid" id="A0A409YLX3"/>